<reference evidence="3" key="2">
    <citation type="submission" date="2017-09" db="EMBL/GenBank/DDBJ databases">
        <authorList>
            <person name="Ehlers B."/>
            <person name="Leendertz F.H."/>
        </authorList>
    </citation>
    <scope>NUCLEOTIDE SEQUENCE</scope>
    <source>
        <strain evidence="3">MAVP-26</strain>
    </source>
</reference>
<keyword evidence="1" id="KW-0732">Signal</keyword>
<feature type="domain" description="DUF6701" evidence="2">
    <location>
        <begin position="532"/>
        <end position="999"/>
    </location>
</feature>
<evidence type="ECO:0000256" key="1">
    <source>
        <dbReference type="SAM" id="SignalP"/>
    </source>
</evidence>
<gene>
    <name evidence="4" type="ORF">AKG60_14160</name>
    <name evidence="3" type="ORF">YA91_02860</name>
</gene>
<evidence type="ECO:0000313" key="5">
    <source>
        <dbReference type="Proteomes" id="UP000191946"/>
    </source>
</evidence>
<evidence type="ECO:0000313" key="4">
    <source>
        <dbReference type="EMBL" id="OQJ99157.1"/>
    </source>
</evidence>
<proteinExistence type="predicted"/>
<dbReference type="InterPro" id="IPR046524">
    <property type="entry name" value="DUF6701"/>
</dbReference>
<dbReference type="EMBL" id="LHQV01000015">
    <property type="protein sequence ID" value="OQJ99157.1"/>
    <property type="molecule type" value="Genomic_DNA"/>
</dbReference>
<dbReference type="EMBL" id="CP023247">
    <property type="protein sequence ID" value="ASZ49569.1"/>
    <property type="molecule type" value="Genomic_DNA"/>
</dbReference>
<feature type="chain" id="PRO_5044570374" evidence="1">
    <location>
        <begin position="21"/>
        <end position="1006"/>
    </location>
</feature>
<name>A0A249VZ08_VIBPH</name>
<evidence type="ECO:0000259" key="2">
    <source>
        <dbReference type="Pfam" id="PF20419"/>
    </source>
</evidence>
<dbReference type="RefSeq" id="WP_021448095.1">
    <property type="nucleotide sequence ID" value="NZ_CP023247.2"/>
</dbReference>
<dbReference type="AlphaFoldDB" id="A0A249VZ08"/>
<protein>
    <submittedName>
        <fullName evidence="3">Polymer-forming cytoskeletal family protein</fullName>
    </submittedName>
</protein>
<accession>A0A249VZ08</accession>
<dbReference type="Pfam" id="PF20419">
    <property type="entry name" value="DUF6701"/>
    <property type="match status" value="1"/>
</dbReference>
<dbReference type="Proteomes" id="UP000191946">
    <property type="component" value="Unassembled WGS sequence"/>
</dbReference>
<sequence>MMRLYCVIATAMLMPLTAQATVYDVAKPSELNQICSTHSSFDIQRTDTTFFCHGKIVLPAGDSIISSSPENEVILEAHQGIVLEGNNRIGEPNKRISLRSLSVELKVNNEQASSIEDYQNKHTVIYGDLLSAYPTKLHNVLIDGDIELTGSTLHIDGKYNTIIGKILTHSTTDIFNTNVCGTIESKGHQLHLKTNHPFQQHFVVGDIVAHSSLLIDDMAVYGTTESKGASAALNGSFYAKDTAIKYFQTLNFNQGVGSQVCGEIQQTPGSSHPHSLTGKYSQFCGVGQSRCDYSSSICPSTATPPPECSMLPPSNDDLGLTVTPSDDMALMCGDDLPQFTAITTNNDEVVSAPVMAILSDPDLFTLEVVKGKPTSTENQFQSNDNGELVVRVVPNDIDKIALDANYYLTFTMVGDSAKEQTVNFMFTPFMFEAYSNERRTLNEIRVIAGKPENVHTRLLACASTGEPVVASNYNGKPKVVHPLIKPLGGSEGDFSYSAEFKDGLSEHGLITNESGLFEVTLSDQFECKGFSECPDDGAVEVTGKFNVYSRPWTLAICENQNTLPSGTSEQGDKFIAAGEHFSLTVKPVIWQKGGSISDPIDSSAYCDALVTTNFMHDGAPAASVVLSSEQHSPLDTANQTSTLLKSNYALTQGHQSAKNHRFVFNGLYWAEVGSLKVKANLDSTYFGMKVNEGYRHIGRFYPKYFKVQSQDWTYPKNQGFVYMNQPFEKVTYDVVALNANKEDVKNYAHFAPSLQQHFYLGELGGYQDRFVPPAPQKAEWKRIGDASIGQFVIEKASTNATCQNSPCWEKDKTKGHYPDGPFNRGANSKSSKIGLVTTHVVDEVNFFDGGEILTKQPDIRFGRLNFKDVGGNQGMKIKVPLDVEVWQNGRFVTNLDDNSTTANGAYYTSTPIWSNAPVNNAQLSGVAKMSVGRTNDIIASQIDAAREQIQFSLNLDHSGNQLPWLKYDWETSTPEEENPPTIVTFGIHRGNDRIIYRGEPNMLGLN</sequence>
<keyword evidence="5" id="KW-1185">Reference proteome</keyword>
<organism evidence="3">
    <name type="scientific">Vibrio parahaemolyticus</name>
    <dbReference type="NCBI Taxonomy" id="670"/>
    <lineage>
        <taxon>Bacteria</taxon>
        <taxon>Pseudomonadati</taxon>
        <taxon>Pseudomonadota</taxon>
        <taxon>Gammaproteobacteria</taxon>
        <taxon>Vibrionales</taxon>
        <taxon>Vibrionaceae</taxon>
        <taxon>Vibrio</taxon>
    </lineage>
</organism>
<evidence type="ECO:0000313" key="3">
    <source>
        <dbReference type="EMBL" id="ASZ49569.1"/>
    </source>
</evidence>
<feature type="signal peptide" evidence="1">
    <location>
        <begin position="1"/>
        <end position="20"/>
    </location>
</feature>
<reference evidence="4 5" key="1">
    <citation type="submission" date="2015-08" db="EMBL/GenBank/DDBJ databases">
        <title>Draft Genome Sequences of Vibrio parahaemolyticus Strains.</title>
        <authorList>
            <person name="Gonzalez-Escalona N."/>
            <person name="DePaola A."/>
        </authorList>
    </citation>
    <scope>NUCLEOTIDE SEQUENCE [LARGE SCALE GENOMIC DNA]</scope>
    <source>
        <strain evidence="4 5">CFSAN001621</strain>
    </source>
</reference>